<keyword evidence="3" id="KW-1185">Reference proteome</keyword>
<dbReference type="AlphaFoldDB" id="A0A0L0H839"/>
<evidence type="ECO:0000313" key="3">
    <source>
        <dbReference type="Proteomes" id="UP000053201"/>
    </source>
</evidence>
<organism evidence="2 3">
    <name type="scientific">Spizellomyces punctatus (strain DAOM BR117)</name>
    <dbReference type="NCBI Taxonomy" id="645134"/>
    <lineage>
        <taxon>Eukaryota</taxon>
        <taxon>Fungi</taxon>
        <taxon>Fungi incertae sedis</taxon>
        <taxon>Chytridiomycota</taxon>
        <taxon>Chytridiomycota incertae sedis</taxon>
        <taxon>Chytridiomycetes</taxon>
        <taxon>Spizellomycetales</taxon>
        <taxon>Spizellomycetaceae</taxon>
        <taxon>Spizellomyces</taxon>
    </lineage>
</organism>
<dbReference type="EMBL" id="KQ257464">
    <property type="protein sequence ID" value="KNC97397.1"/>
    <property type="molecule type" value="Genomic_DNA"/>
</dbReference>
<protein>
    <submittedName>
        <fullName evidence="2">Uncharacterized protein</fullName>
    </submittedName>
</protein>
<dbReference type="Proteomes" id="UP000053201">
    <property type="component" value="Unassembled WGS sequence"/>
</dbReference>
<dbReference type="RefSeq" id="XP_016605437.1">
    <property type="nucleotide sequence ID" value="XM_016755485.1"/>
</dbReference>
<feature type="coiled-coil region" evidence="1">
    <location>
        <begin position="89"/>
        <end position="116"/>
    </location>
</feature>
<gene>
    <name evidence="2" type="ORF">SPPG_07324</name>
</gene>
<keyword evidence="1" id="KW-0175">Coiled coil</keyword>
<evidence type="ECO:0000256" key="1">
    <source>
        <dbReference type="SAM" id="Coils"/>
    </source>
</evidence>
<dbReference type="VEuPathDB" id="FungiDB:SPPG_07324"/>
<name>A0A0L0H839_SPIPD</name>
<sequence>MVAEERPPTAGAKMRALGERDKLHEDLAALVREQEEMEVEIRAVEKEEDETKQKLVAVMAEMGVFAKPGREGEEWKVLYDRMRELWGVQSEVEARKKELQRRRKVVEDKLTEVYQQIRKRLRSQIRAQARIATRAVTSLRLHREMGALRTCPSPVRDEAALAAEGVLAPCKSPGETAGDGSSS</sequence>
<feature type="coiled-coil region" evidence="1">
    <location>
        <begin position="20"/>
        <end position="61"/>
    </location>
</feature>
<dbReference type="GeneID" id="27690546"/>
<evidence type="ECO:0000313" key="2">
    <source>
        <dbReference type="EMBL" id="KNC97397.1"/>
    </source>
</evidence>
<reference evidence="2 3" key="1">
    <citation type="submission" date="2009-08" db="EMBL/GenBank/DDBJ databases">
        <title>The Genome Sequence of Spizellomyces punctatus strain DAOM BR117.</title>
        <authorList>
            <consortium name="The Broad Institute Genome Sequencing Platform"/>
            <person name="Russ C."/>
            <person name="Cuomo C."/>
            <person name="Shea T."/>
            <person name="Young S.K."/>
            <person name="Zeng Q."/>
            <person name="Koehrsen M."/>
            <person name="Haas B."/>
            <person name="Borodovsky M."/>
            <person name="Guigo R."/>
            <person name="Alvarado L."/>
            <person name="Berlin A."/>
            <person name="Bochicchio J."/>
            <person name="Borenstein D."/>
            <person name="Chapman S."/>
            <person name="Chen Z."/>
            <person name="Engels R."/>
            <person name="Freedman E."/>
            <person name="Gellesch M."/>
            <person name="Goldberg J."/>
            <person name="Griggs A."/>
            <person name="Gujja S."/>
            <person name="Heiman D."/>
            <person name="Hepburn T."/>
            <person name="Howarth C."/>
            <person name="Jen D."/>
            <person name="Larson L."/>
            <person name="Lewis B."/>
            <person name="Mehta T."/>
            <person name="Park D."/>
            <person name="Pearson M."/>
            <person name="Roberts A."/>
            <person name="Saif S."/>
            <person name="Shenoy N."/>
            <person name="Sisk P."/>
            <person name="Stolte C."/>
            <person name="Sykes S."/>
            <person name="Thomson T."/>
            <person name="Walk T."/>
            <person name="White J."/>
            <person name="Yandava C."/>
            <person name="Burger G."/>
            <person name="Gray M.W."/>
            <person name="Holland P.W.H."/>
            <person name="King N."/>
            <person name="Lang F.B.F."/>
            <person name="Roger A.J."/>
            <person name="Ruiz-Trillo I."/>
            <person name="Lander E."/>
            <person name="Nusbaum C."/>
        </authorList>
    </citation>
    <scope>NUCLEOTIDE SEQUENCE [LARGE SCALE GENOMIC DNA]</scope>
    <source>
        <strain evidence="2 3">DAOM BR117</strain>
    </source>
</reference>
<dbReference type="InParanoid" id="A0A0L0H839"/>
<dbReference type="OrthoDB" id="10577114at2759"/>
<proteinExistence type="predicted"/>
<accession>A0A0L0H839</accession>